<evidence type="ECO:0000256" key="2">
    <source>
        <dbReference type="ARBA" id="ARBA00023315"/>
    </source>
</evidence>
<keyword evidence="5" id="KW-1185">Reference proteome</keyword>
<dbReference type="SUPFAM" id="SSF55729">
    <property type="entry name" value="Acyl-CoA N-acyltransferases (Nat)"/>
    <property type="match status" value="1"/>
</dbReference>
<name>A0A926E1S9_9FIRM</name>
<sequence length="162" mass="18710">MKIIEVQERTPALIEGLVKLWESSVKATHLFLPEGEIQNIKEYVPQALEEIPHLIVAEKENAPVGFMGIGGQKLEMLFLSPERRGKGIGKALLQYGVERYGVYELTVNEQNPQARGFYEHMGFRIHKRAERDEQGNPYPILYMRMKRGSLPCEWELRQRGED</sequence>
<evidence type="ECO:0000313" key="4">
    <source>
        <dbReference type="EMBL" id="MBC8559422.1"/>
    </source>
</evidence>
<dbReference type="PANTHER" id="PTHR43800">
    <property type="entry name" value="PEPTIDYL-LYSINE N-ACETYLTRANSFERASE YJAB"/>
    <property type="match status" value="1"/>
</dbReference>
<feature type="domain" description="N-acetyltransferase" evidence="3">
    <location>
        <begin position="4"/>
        <end position="148"/>
    </location>
</feature>
<dbReference type="GO" id="GO:0016747">
    <property type="term" value="F:acyltransferase activity, transferring groups other than amino-acyl groups"/>
    <property type="evidence" value="ECO:0007669"/>
    <property type="project" value="InterPro"/>
</dbReference>
<evidence type="ECO:0000313" key="5">
    <source>
        <dbReference type="Proteomes" id="UP000610760"/>
    </source>
</evidence>
<dbReference type="Pfam" id="PF13673">
    <property type="entry name" value="Acetyltransf_10"/>
    <property type="match status" value="1"/>
</dbReference>
<dbReference type="CDD" id="cd04301">
    <property type="entry name" value="NAT_SF"/>
    <property type="match status" value="1"/>
</dbReference>
<gene>
    <name evidence="4" type="ORF">H8710_04980</name>
</gene>
<organism evidence="4 5">
    <name type="scientific">Fumia xinanensis</name>
    <dbReference type="NCBI Taxonomy" id="2763659"/>
    <lineage>
        <taxon>Bacteria</taxon>
        <taxon>Bacillati</taxon>
        <taxon>Bacillota</taxon>
        <taxon>Clostridia</taxon>
        <taxon>Eubacteriales</taxon>
        <taxon>Oscillospiraceae</taxon>
        <taxon>Fumia</taxon>
    </lineage>
</organism>
<dbReference type="InterPro" id="IPR000182">
    <property type="entry name" value="GNAT_dom"/>
</dbReference>
<evidence type="ECO:0000256" key="1">
    <source>
        <dbReference type="ARBA" id="ARBA00022679"/>
    </source>
</evidence>
<dbReference type="Gene3D" id="3.40.630.30">
    <property type="match status" value="1"/>
</dbReference>
<dbReference type="RefSeq" id="WP_249294315.1">
    <property type="nucleotide sequence ID" value="NZ_JACRSV010000001.1"/>
</dbReference>
<dbReference type="AlphaFoldDB" id="A0A926E1S9"/>
<comment type="caution">
    <text evidence="4">The sequence shown here is derived from an EMBL/GenBank/DDBJ whole genome shotgun (WGS) entry which is preliminary data.</text>
</comment>
<dbReference type="EMBL" id="JACRSV010000001">
    <property type="protein sequence ID" value="MBC8559422.1"/>
    <property type="molecule type" value="Genomic_DNA"/>
</dbReference>
<dbReference type="PANTHER" id="PTHR43800:SF1">
    <property type="entry name" value="PEPTIDYL-LYSINE N-ACETYLTRANSFERASE YJAB"/>
    <property type="match status" value="1"/>
</dbReference>
<dbReference type="Proteomes" id="UP000610760">
    <property type="component" value="Unassembled WGS sequence"/>
</dbReference>
<evidence type="ECO:0000259" key="3">
    <source>
        <dbReference type="PROSITE" id="PS51186"/>
    </source>
</evidence>
<keyword evidence="1" id="KW-0808">Transferase</keyword>
<proteinExistence type="predicted"/>
<dbReference type="InterPro" id="IPR016181">
    <property type="entry name" value="Acyl_CoA_acyltransferase"/>
</dbReference>
<accession>A0A926E1S9</accession>
<keyword evidence="2" id="KW-0012">Acyltransferase</keyword>
<protein>
    <submittedName>
        <fullName evidence="4">GNAT family N-acetyltransferase</fullName>
    </submittedName>
</protein>
<dbReference type="PROSITE" id="PS51186">
    <property type="entry name" value="GNAT"/>
    <property type="match status" value="1"/>
</dbReference>
<reference evidence="4" key="1">
    <citation type="submission" date="2020-08" db="EMBL/GenBank/DDBJ databases">
        <title>Genome public.</title>
        <authorList>
            <person name="Liu C."/>
            <person name="Sun Q."/>
        </authorList>
    </citation>
    <scope>NUCLEOTIDE SEQUENCE</scope>
    <source>
        <strain evidence="4">NSJ-33</strain>
    </source>
</reference>